<dbReference type="Proteomes" id="UP000076722">
    <property type="component" value="Unassembled WGS sequence"/>
</dbReference>
<accession>A0A164Y0F6</accession>
<evidence type="ECO:0000313" key="2">
    <source>
        <dbReference type="Proteomes" id="UP000076722"/>
    </source>
</evidence>
<dbReference type="EMBL" id="KV419399">
    <property type="protein sequence ID" value="KZS96461.1"/>
    <property type="molecule type" value="Genomic_DNA"/>
</dbReference>
<dbReference type="AlphaFoldDB" id="A0A164Y0F6"/>
<sequence length="204" mass="21631">MNLIKGLQSDANAVAENAARAQATLKRFEKANKALSGGLNVAFGVQSILTGAQEIHSGGSQLSAGRLDVTTGAFFVASGVYELGTAIEGFAVLDAVGIGEILSAIAFELSIIRIWMGGVKSVAAFGESIIELIPFLHLDGGDSQRDAIINRIREAKGLAVGLRVARRIEDQENYSPDPRDNGIELSNYKITTPDANVRDIPDSY</sequence>
<reference evidence="1 2" key="1">
    <citation type="journal article" date="2016" name="Mol. Biol. Evol.">
        <title>Comparative Genomics of Early-Diverging Mushroom-Forming Fungi Provides Insights into the Origins of Lignocellulose Decay Capabilities.</title>
        <authorList>
            <person name="Nagy L.G."/>
            <person name="Riley R."/>
            <person name="Tritt A."/>
            <person name="Adam C."/>
            <person name="Daum C."/>
            <person name="Floudas D."/>
            <person name="Sun H."/>
            <person name="Yadav J.S."/>
            <person name="Pangilinan J."/>
            <person name="Larsson K.H."/>
            <person name="Matsuura K."/>
            <person name="Barry K."/>
            <person name="Labutti K."/>
            <person name="Kuo R."/>
            <person name="Ohm R.A."/>
            <person name="Bhattacharya S.S."/>
            <person name="Shirouzu T."/>
            <person name="Yoshinaga Y."/>
            <person name="Martin F.M."/>
            <person name="Grigoriev I.V."/>
            <person name="Hibbett D.S."/>
        </authorList>
    </citation>
    <scope>NUCLEOTIDE SEQUENCE [LARGE SCALE GENOMIC DNA]</scope>
    <source>
        <strain evidence="1 2">HHB9708</strain>
    </source>
</reference>
<gene>
    <name evidence="1" type="ORF">SISNIDRAFT_316056</name>
</gene>
<protein>
    <submittedName>
        <fullName evidence="1">Uncharacterized protein</fullName>
    </submittedName>
</protein>
<keyword evidence="2" id="KW-1185">Reference proteome</keyword>
<name>A0A164Y0F6_9AGAM</name>
<proteinExistence type="predicted"/>
<evidence type="ECO:0000313" key="1">
    <source>
        <dbReference type="EMBL" id="KZS96461.1"/>
    </source>
</evidence>
<organism evidence="1 2">
    <name type="scientific">Sistotremastrum niveocremeum HHB9708</name>
    <dbReference type="NCBI Taxonomy" id="1314777"/>
    <lineage>
        <taxon>Eukaryota</taxon>
        <taxon>Fungi</taxon>
        <taxon>Dikarya</taxon>
        <taxon>Basidiomycota</taxon>
        <taxon>Agaricomycotina</taxon>
        <taxon>Agaricomycetes</taxon>
        <taxon>Sistotremastrales</taxon>
        <taxon>Sistotremastraceae</taxon>
        <taxon>Sertulicium</taxon>
        <taxon>Sertulicium niveocremeum</taxon>
    </lineage>
</organism>